<organism evidence="1 2">
    <name type="scientific">Diphasiastrum complanatum</name>
    <name type="common">Issler's clubmoss</name>
    <name type="synonym">Lycopodium complanatum</name>
    <dbReference type="NCBI Taxonomy" id="34168"/>
    <lineage>
        <taxon>Eukaryota</taxon>
        <taxon>Viridiplantae</taxon>
        <taxon>Streptophyta</taxon>
        <taxon>Embryophyta</taxon>
        <taxon>Tracheophyta</taxon>
        <taxon>Lycopodiopsida</taxon>
        <taxon>Lycopodiales</taxon>
        <taxon>Lycopodiaceae</taxon>
        <taxon>Lycopodioideae</taxon>
        <taxon>Diphasiastrum</taxon>
    </lineage>
</organism>
<dbReference type="EMBL" id="CM055101">
    <property type="protein sequence ID" value="KAJ7541550.1"/>
    <property type="molecule type" value="Genomic_DNA"/>
</dbReference>
<protein>
    <submittedName>
        <fullName evidence="1">Uncharacterized protein</fullName>
    </submittedName>
</protein>
<proteinExistence type="predicted"/>
<reference evidence="2" key="1">
    <citation type="journal article" date="2024" name="Proc. Natl. Acad. Sci. U.S.A.">
        <title>Extraordinary preservation of gene collinearity over three hundred million years revealed in homosporous lycophytes.</title>
        <authorList>
            <person name="Li C."/>
            <person name="Wickell D."/>
            <person name="Kuo L.Y."/>
            <person name="Chen X."/>
            <person name="Nie B."/>
            <person name="Liao X."/>
            <person name="Peng D."/>
            <person name="Ji J."/>
            <person name="Jenkins J."/>
            <person name="Williams M."/>
            <person name="Shu S."/>
            <person name="Plott C."/>
            <person name="Barry K."/>
            <person name="Rajasekar S."/>
            <person name="Grimwood J."/>
            <person name="Han X."/>
            <person name="Sun S."/>
            <person name="Hou Z."/>
            <person name="He W."/>
            <person name="Dai G."/>
            <person name="Sun C."/>
            <person name="Schmutz J."/>
            <person name="Leebens-Mack J.H."/>
            <person name="Li F.W."/>
            <person name="Wang L."/>
        </authorList>
    </citation>
    <scope>NUCLEOTIDE SEQUENCE [LARGE SCALE GENOMIC DNA]</scope>
    <source>
        <strain evidence="2">cv. PW_Plant_1</strain>
    </source>
</reference>
<evidence type="ECO:0000313" key="1">
    <source>
        <dbReference type="EMBL" id="KAJ7541550.1"/>
    </source>
</evidence>
<comment type="caution">
    <text evidence="1">The sequence shown here is derived from an EMBL/GenBank/DDBJ whole genome shotgun (WGS) entry which is preliminary data.</text>
</comment>
<sequence>MPGRSPSRSGQGMDSTSSNGALSSAKAYARADLTNNPEIGDSGEVVEARRGLESQLWHACAGGMVQLPPVGVKVIYFPQGHAEQAASPPDFRGTLPTSGAIPCRVLALNYLADAETDEVYARIGLQPDRADEEGHESPPPPPLEKPASFAKTLTQSDANNGGGFSVPRYCAETIFPRLDYTVDPPVQTVLAKDVHGEIWKFRHIYRGTPRRHLLTTGWSTFVNHKKLVAGDAIVFLRSASGELCVGVRRSMRSNGGGGGGDPLSWHSSSLGGMPVPGQQQQRAGYSELLAADCGSIGMINSSPSAGSAGATGRPGSAAIATSFARNRARVTAKSVQEAASLAAAGQPFEVVFYPRASTAEFCVRSHAVRAALAHTWYPGMRFKMAFETEDSSRISWFMGNVCAVQPADPIQWPNSPWRILQVAWDEPDLLQGVLRISPWQVELVSSLPIQLPPFSLPKKKFRVSQPPEFQSAEGQAFMGLPMTTLANSMMGQLNPLHNILDDFPAGMQGARHDRIYGLTTPYIQPQNGQPRVLDMYPHESPTLLKRGSTGLGFGSSSLFESFTVQSSHVKPASVANKCQSESVSSTVPSCSASSNTRTTPFVLFGKSIDPTFTATPEQQHSGGSSSESTSHQHLKESSSQTNRTSANSTCGRDWSDSFEKVQSFVTGFSDGLKSNYTDSSFQQEIHPPRSIPEVGSLKWFKEQASLLTSEKKDMSEKSNGDSLIHCKIFMESEEIGRTIDLSTYSTYEELYERLATMFSIDKLKLAGRIVYKDLEGSTIHVGGEPYRNFMKSVRRLTILS</sequence>
<evidence type="ECO:0000313" key="2">
    <source>
        <dbReference type="Proteomes" id="UP001162992"/>
    </source>
</evidence>
<dbReference type="Proteomes" id="UP001162992">
    <property type="component" value="Chromosome 10"/>
</dbReference>
<name>A0ACC2CHW7_DIPCM</name>
<keyword evidence="2" id="KW-1185">Reference proteome</keyword>
<accession>A0ACC2CHW7</accession>
<gene>
    <name evidence="1" type="ORF">O6H91_10G064600</name>
</gene>